<feature type="compositionally biased region" description="Basic and acidic residues" evidence="1">
    <location>
        <begin position="133"/>
        <end position="144"/>
    </location>
</feature>
<name>A0A3Q0IPI7_DIACI</name>
<dbReference type="STRING" id="121845.A0A3Q0IPI7"/>
<dbReference type="KEGG" id="dci:103507515"/>
<dbReference type="AlphaFoldDB" id="A0A3Q0IPI7"/>
<dbReference type="PaxDb" id="121845-A0A3Q0IPI7"/>
<feature type="domain" description="ABCF3 PWI-like helical bundle" evidence="2">
    <location>
        <begin position="1"/>
        <end position="73"/>
    </location>
</feature>
<dbReference type="Pfam" id="PF26051">
    <property type="entry name" value="PWI_ABCF3"/>
    <property type="match status" value="1"/>
</dbReference>
<evidence type="ECO:0000313" key="3">
    <source>
        <dbReference type="Proteomes" id="UP000079169"/>
    </source>
</evidence>
<keyword evidence="3" id="KW-1185">Reference proteome</keyword>
<evidence type="ECO:0000259" key="2">
    <source>
        <dbReference type="Pfam" id="PF26051"/>
    </source>
</evidence>
<evidence type="ECO:0000313" key="4">
    <source>
        <dbReference type="RefSeq" id="XP_026678147.1"/>
    </source>
</evidence>
<proteinExistence type="predicted"/>
<feature type="compositionally biased region" description="Basic and acidic residues" evidence="1">
    <location>
        <begin position="165"/>
        <end position="175"/>
    </location>
</feature>
<reference evidence="4" key="1">
    <citation type="submission" date="2025-08" db="UniProtKB">
        <authorList>
            <consortium name="RefSeq"/>
        </authorList>
    </citation>
    <scope>IDENTIFICATION</scope>
</reference>
<feature type="compositionally biased region" description="Polar residues" evidence="1">
    <location>
        <begin position="145"/>
        <end position="164"/>
    </location>
</feature>
<organism evidence="3 4">
    <name type="scientific">Diaphorina citri</name>
    <name type="common">Asian citrus psyllid</name>
    <dbReference type="NCBI Taxonomy" id="121845"/>
    <lineage>
        <taxon>Eukaryota</taxon>
        <taxon>Metazoa</taxon>
        <taxon>Ecdysozoa</taxon>
        <taxon>Arthropoda</taxon>
        <taxon>Hexapoda</taxon>
        <taxon>Insecta</taxon>
        <taxon>Pterygota</taxon>
        <taxon>Neoptera</taxon>
        <taxon>Paraneoptera</taxon>
        <taxon>Hemiptera</taxon>
        <taxon>Sternorrhyncha</taxon>
        <taxon>Psylloidea</taxon>
        <taxon>Psyllidae</taxon>
        <taxon>Diaphorininae</taxon>
        <taxon>Diaphorina</taxon>
    </lineage>
</organism>
<protein>
    <submittedName>
        <fullName evidence="4">ATP-binding cassette sub-family F member 3-like</fullName>
    </submittedName>
</protein>
<dbReference type="Proteomes" id="UP000079169">
    <property type="component" value="Unplaced"/>
</dbReference>
<sequence>MADCGELIKEEFPHIDDELYQYIDGVLTNGCDDFENIDDLYEAVGEVLQEVAENKTDDDIRDICSKLFRLLKSDEDASTIKNGPTKVLNAPIHLGSIAANLDNNVDEIKSIWVNHREDGFKVDQRKLEKAEAKLQQKQGKRNDQSSKPVTNTFKPETATASQVTSKKDAKLEAKGSNRTADIRIENFDIAYGER</sequence>
<dbReference type="GeneID" id="103507515"/>
<dbReference type="InterPro" id="IPR058770">
    <property type="entry name" value="PWI_ABCF3"/>
</dbReference>
<feature type="region of interest" description="Disordered" evidence="1">
    <location>
        <begin position="133"/>
        <end position="175"/>
    </location>
</feature>
<gene>
    <name evidence="4" type="primary">LOC103507515</name>
</gene>
<evidence type="ECO:0000256" key="1">
    <source>
        <dbReference type="SAM" id="MobiDB-lite"/>
    </source>
</evidence>
<dbReference type="RefSeq" id="XP_026678147.1">
    <property type="nucleotide sequence ID" value="XM_026822346.1"/>
</dbReference>
<accession>A0A3Q0IPI7</accession>